<dbReference type="PANTHER" id="PTHR47472">
    <property type="entry name" value="PROPIONYL-COA CARBOXYLASE"/>
    <property type="match status" value="1"/>
</dbReference>
<evidence type="ECO:0000313" key="2">
    <source>
        <dbReference type="EMBL" id="GGC32303.1"/>
    </source>
</evidence>
<dbReference type="Pfam" id="PF07287">
    <property type="entry name" value="AtuA"/>
    <property type="match status" value="1"/>
</dbReference>
<dbReference type="InterPro" id="IPR010839">
    <property type="entry name" value="AtuA_N"/>
</dbReference>
<dbReference type="Proteomes" id="UP000637769">
    <property type="component" value="Unassembled WGS sequence"/>
</dbReference>
<name>A0ABQ1M1W8_9PROT</name>
<protein>
    <submittedName>
        <fullName evidence="2">ABC transporter substrate-binding protein</fullName>
    </submittedName>
</protein>
<organism evidence="2 3">
    <name type="scientific">Asaia siamensis</name>
    <dbReference type="NCBI Taxonomy" id="110479"/>
    <lineage>
        <taxon>Bacteria</taxon>
        <taxon>Pseudomonadati</taxon>
        <taxon>Pseudomonadota</taxon>
        <taxon>Alphaproteobacteria</taxon>
        <taxon>Acetobacterales</taxon>
        <taxon>Acetobacteraceae</taxon>
        <taxon>Asaia</taxon>
    </lineage>
</organism>
<evidence type="ECO:0000313" key="3">
    <source>
        <dbReference type="Proteomes" id="UP000637769"/>
    </source>
</evidence>
<comment type="caution">
    <text evidence="2">The sequence shown here is derived from an EMBL/GenBank/DDBJ whole genome shotgun (WGS) entry which is preliminary data.</text>
</comment>
<evidence type="ECO:0000259" key="1">
    <source>
        <dbReference type="Pfam" id="PF07287"/>
    </source>
</evidence>
<reference evidence="3" key="1">
    <citation type="journal article" date="2019" name="Int. J. Syst. Evol. Microbiol.">
        <title>The Global Catalogue of Microorganisms (GCM) 10K type strain sequencing project: providing services to taxonomists for standard genome sequencing and annotation.</title>
        <authorList>
            <consortium name="The Broad Institute Genomics Platform"/>
            <consortium name="The Broad Institute Genome Sequencing Center for Infectious Disease"/>
            <person name="Wu L."/>
            <person name="Ma J."/>
        </authorList>
    </citation>
    <scope>NUCLEOTIDE SEQUENCE [LARGE SCALE GENOMIC DNA]</scope>
    <source>
        <strain evidence="3">CCM 7132</strain>
    </source>
</reference>
<accession>A0ABQ1M1W8</accession>
<dbReference type="EMBL" id="BMCH01000004">
    <property type="protein sequence ID" value="GGC32303.1"/>
    <property type="molecule type" value="Genomic_DNA"/>
</dbReference>
<proteinExistence type="predicted"/>
<dbReference type="RefSeq" id="WP_188426378.1">
    <property type="nucleotide sequence ID" value="NZ_BMCH01000004.1"/>
</dbReference>
<sequence>MKKIVKIAAGAGFSSDRILPAQDLAERADIHYLVFECLAERTIALAQREKQSHPELGYNEWLEDRMLACLAPCHRRGITIITNMGAANPQAAGAKIAEVARRLGLRGLKIAVVTGDDVLDACKAVDYPLMERSATLSSLGATIVSANAYTGSEAVVAALRMGADVIVTGRIADPSLFLAPLIHEFDWDPEDWDLIGKGIHMGHLLECSAHATGGYFADPGFKDVPDPARIGFPIAEVEADGSFIVTKLPGSGGMVTPRTLKEQTLYEVHDPAHYPTADCVADFSQVQFEQIAADRVRVTGAQGHPRPECFKVSVGYVDSYIGEGQIGYCGPNALARAQLALEMVRQRLIDAGVEATEDRFELIGVNAVRRGVRIAPVFEPEEVLIRVACRTADMRMARRVGHEVEALWLNGPAGGGGARRSANEVLAIVSVLIPRELVRTVVDYLES</sequence>
<feature type="domain" description="Acyclic terpene utilisation N-terminal" evidence="1">
    <location>
        <begin position="5"/>
        <end position="443"/>
    </location>
</feature>
<dbReference type="PANTHER" id="PTHR47472:SF1">
    <property type="entry name" value="DUF1446-DOMAIN-CONTAINING PROTEIN"/>
    <property type="match status" value="1"/>
</dbReference>
<keyword evidence="3" id="KW-1185">Reference proteome</keyword>
<gene>
    <name evidence="2" type="ORF">GCM10007207_17230</name>
</gene>